<name>A0A372EQ90_9BURK</name>
<dbReference type="AlphaFoldDB" id="A0A372EQ90"/>
<dbReference type="PANTHER" id="PTHR46797">
    <property type="entry name" value="HTH-TYPE TRANSCRIPTIONAL REGULATOR"/>
    <property type="match status" value="1"/>
</dbReference>
<dbReference type="PROSITE" id="PS50943">
    <property type="entry name" value="HTH_CROC1"/>
    <property type="match status" value="2"/>
</dbReference>
<dbReference type="EMBL" id="QVLS01000001">
    <property type="protein sequence ID" value="RFP82793.1"/>
    <property type="molecule type" value="Genomic_DNA"/>
</dbReference>
<protein>
    <submittedName>
        <fullName evidence="3">Helix-turn-helix domain-containing protein</fullName>
    </submittedName>
</protein>
<dbReference type="PROSITE" id="PS51257">
    <property type="entry name" value="PROKAR_LIPOPROTEIN"/>
    <property type="match status" value="1"/>
</dbReference>
<evidence type="ECO:0000256" key="1">
    <source>
        <dbReference type="ARBA" id="ARBA00023125"/>
    </source>
</evidence>
<dbReference type="SMART" id="SM00530">
    <property type="entry name" value="HTH_XRE"/>
    <property type="match status" value="2"/>
</dbReference>
<evidence type="ECO:0000313" key="3">
    <source>
        <dbReference type="EMBL" id="RFP82793.1"/>
    </source>
</evidence>
<dbReference type="CDD" id="cd00093">
    <property type="entry name" value="HTH_XRE"/>
    <property type="match status" value="2"/>
</dbReference>
<accession>A0A372EQ90</accession>
<keyword evidence="1" id="KW-0238">DNA-binding</keyword>
<sequence>MNKCELPKSQSHPFIAQIISLSACKANTFLVSEQASEIPPFLAPLAANLVALRAKGNWSISALAEQARVNRRMIRLVEQGQVNASLKTIDKLARALGVTAGSLVGNRPLARQEGDALIEEVVARNLVSARKGLKLTQEKLSQQSGVNMPAIADIERQARNPSLLTLAKLAASLGLSLEALLTDYRS</sequence>
<dbReference type="GO" id="GO:0003700">
    <property type="term" value="F:DNA-binding transcription factor activity"/>
    <property type="evidence" value="ECO:0007669"/>
    <property type="project" value="TreeGrafter"/>
</dbReference>
<dbReference type="Pfam" id="PF01381">
    <property type="entry name" value="HTH_3"/>
    <property type="match status" value="2"/>
</dbReference>
<dbReference type="Gene3D" id="1.10.260.40">
    <property type="entry name" value="lambda repressor-like DNA-binding domains"/>
    <property type="match status" value="2"/>
</dbReference>
<dbReference type="GO" id="GO:0003677">
    <property type="term" value="F:DNA binding"/>
    <property type="evidence" value="ECO:0007669"/>
    <property type="project" value="UniProtKB-KW"/>
</dbReference>
<feature type="domain" description="HTH cro/C1-type" evidence="2">
    <location>
        <begin position="49"/>
        <end position="103"/>
    </location>
</feature>
<feature type="domain" description="HTH cro/C1-type" evidence="2">
    <location>
        <begin position="126"/>
        <end position="180"/>
    </location>
</feature>
<dbReference type="InterPro" id="IPR050807">
    <property type="entry name" value="TransReg_Diox_bact_type"/>
</dbReference>
<dbReference type="InterPro" id="IPR010982">
    <property type="entry name" value="Lambda_DNA-bd_dom_sf"/>
</dbReference>
<gene>
    <name evidence="3" type="ORF">DY262_02935</name>
</gene>
<dbReference type="GO" id="GO:0005829">
    <property type="term" value="C:cytosol"/>
    <property type="evidence" value="ECO:0007669"/>
    <property type="project" value="TreeGrafter"/>
</dbReference>
<reference evidence="3 4" key="1">
    <citation type="submission" date="2018-08" db="EMBL/GenBank/DDBJ databases">
        <title>Hydrogenophaga sp. LA-38 isolated from sludge.</title>
        <authorList>
            <person name="Im W.-T."/>
        </authorList>
    </citation>
    <scope>NUCLEOTIDE SEQUENCE [LARGE SCALE GENOMIC DNA]</scope>
    <source>
        <strain evidence="3 4">LA-38</strain>
    </source>
</reference>
<dbReference type="Proteomes" id="UP000261931">
    <property type="component" value="Unassembled WGS sequence"/>
</dbReference>
<dbReference type="InterPro" id="IPR001387">
    <property type="entry name" value="Cro/C1-type_HTH"/>
</dbReference>
<dbReference type="RefSeq" id="WP_116957463.1">
    <property type="nucleotide sequence ID" value="NZ_QVLS01000001.1"/>
</dbReference>
<dbReference type="SUPFAM" id="SSF47413">
    <property type="entry name" value="lambda repressor-like DNA-binding domains"/>
    <property type="match status" value="2"/>
</dbReference>
<comment type="caution">
    <text evidence="3">The sequence shown here is derived from an EMBL/GenBank/DDBJ whole genome shotgun (WGS) entry which is preliminary data.</text>
</comment>
<keyword evidence="4" id="KW-1185">Reference proteome</keyword>
<proteinExistence type="predicted"/>
<organism evidence="3 4">
    <name type="scientific">Hydrogenophaga borbori</name>
    <dbReference type="NCBI Taxonomy" id="2294117"/>
    <lineage>
        <taxon>Bacteria</taxon>
        <taxon>Pseudomonadati</taxon>
        <taxon>Pseudomonadota</taxon>
        <taxon>Betaproteobacteria</taxon>
        <taxon>Burkholderiales</taxon>
        <taxon>Comamonadaceae</taxon>
        <taxon>Hydrogenophaga</taxon>
    </lineage>
</organism>
<dbReference type="PANTHER" id="PTHR46797:SF1">
    <property type="entry name" value="METHYLPHOSPHONATE SYNTHASE"/>
    <property type="match status" value="1"/>
</dbReference>
<evidence type="ECO:0000259" key="2">
    <source>
        <dbReference type="PROSITE" id="PS50943"/>
    </source>
</evidence>
<evidence type="ECO:0000313" key="4">
    <source>
        <dbReference type="Proteomes" id="UP000261931"/>
    </source>
</evidence>